<protein>
    <submittedName>
        <fullName evidence="1">Thioredoxin reductase</fullName>
    </submittedName>
</protein>
<dbReference type="EMBL" id="AOHW01000022">
    <property type="protein sequence ID" value="ELY42807.1"/>
    <property type="molecule type" value="Genomic_DNA"/>
</dbReference>
<dbReference type="AlphaFoldDB" id="L9W0F8"/>
<reference evidence="1 2" key="1">
    <citation type="journal article" date="2014" name="PLoS Genet.">
        <title>Phylogenetically driven sequencing of extremely halophilic archaea reveals strategies for static and dynamic osmo-response.</title>
        <authorList>
            <person name="Becker E.A."/>
            <person name="Seitzer P.M."/>
            <person name="Tritt A."/>
            <person name="Larsen D."/>
            <person name="Krusor M."/>
            <person name="Yao A.I."/>
            <person name="Wu D."/>
            <person name="Madern D."/>
            <person name="Eisen J.A."/>
            <person name="Darling A.E."/>
            <person name="Facciotti M.T."/>
        </authorList>
    </citation>
    <scope>NUCLEOTIDE SEQUENCE [LARGE SCALE GENOMIC DNA]</scope>
    <source>
        <strain evidence="1 2">GA33</strain>
    </source>
</reference>
<dbReference type="InterPro" id="IPR036188">
    <property type="entry name" value="FAD/NAD-bd_sf"/>
</dbReference>
<comment type="caution">
    <text evidence="1">The sequence shown here is derived from an EMBL/GenBank/DDBJ whole genome shotgun (WGS) entry which is preliminary data.</text>
</comment>
<dbReference type="STRING" id="1114856.GCA_000383975_01143"/>
<name>L9W0F8_9EURY</name>
<accession>L9W0F8</accession>
<dbReference type="Gene3D" id="3.50.50.60">
    <property type="entry name" value="FAD/NAD(P)-binding domain"/>
    <property type="match status" value="1"/>
</dbReference>
<dbReference type="SUPFAM" id="SSF51905">
    <property type="entry name" value="FAD/NAD(P)-binding domain"/>
    <property type="match status" value="1"/>
</dbReference>
<organism evidence="1 2">
    <name type="scientific">Natronorubrum tibetense GA33</name>
    <dbReference type="NCBI Taxonomy" id="1114856"/>
    <lineage>
        <taxon>Archaea</taxon>
        <taxon>Methanobacteriati</taxon>
        <taxon>Methanobacteriota</taxon>
        <taxon>Stenosarchaea group</taxon>
        <taxon>Halobacteria</taxon>
        <taxon>Halobacteriales</taxon>
        <taxon>Natrialbaceae</taxon>
        <taxon>Natronorubrum</taxon>
    </lineage>
</organism>
<evidence type="ECO:0000313" key="2">
    <source>
        <dbReference type="Proteomes" id="UP000011599"/>
    </source>
</evidence>
<proteinExistence type="predicted"/>
<dbReference type="PATRIC" id="fig|1114856.3.peg.1191"/>
<sequence length="168" mass="18502">MLSPRTTERLESALEAGRPIDLVTDARVERIKQASPAESDIDLDSDGYAVVTEDGDRVRSSTPPILATGFVGGLSLVDDRFAFDDSGCPDLTDRGESTETPGLFLVGPQVAHNGQQFCFIYKFRQRFAVVAETVGDRLGVDTEPLEAYREKQMVLEDLECCEPEYCDC</sequence>
<dbReference type="eggNOG" id="arCOG01296">
    <property type="taxonomic scope" value="Archaea"/>
</dbReference>
<dbReference type="OrthoDB" id="213162at2157"/>
<keyword evidence="2" id="KW-1185">Reference proteome</keyword>
<dbReference type="Proteomes" id="UP000011599">
    <property type="component" value="Unassembled WGS sequence"/>
</dbReference>
<dbReference type="Pfam" id="PF13738">
    <property type="entry name" value="Pyr_redox_3"/>
    <property type="match status" value="1"/>
</dbReference>
<evidence type="ECO:0000313" key="1">
    <source>
        <dbReference type="EMBL" id="ELY42807.1"/>
    </source>
</evidence>
<gene>
    <name evidence="1" type="ORF">C496_05712</name>
</gene>